<dbReference type="Pfam" id="PF11769">
    <property type="entry name" value="DUF3313"/>
    <property type="match status" value="1"/>
</dbReference>
<dbReference type="AlphaFoldDB" id="A0A176YBW0"/>
<proteinExistence type="predicted"/>
<sequence length="267" mass="27685">MLPLTLIAAGCATVPTKTAGTLTTYNHLGEQKGMLSKSRNYVDAGALASVKTVRIVPTTFAQSALSRVKTQADRALVANALDREVCVALSDKFQVVAPHEPADLTVRTVVTDVVPTDKTAAGVSTAVTLGSGAALPVSIPRLPLGLGGLAVEAEAIDRSGTQRAAMVWARGANSIMDNPRVSEVGDAYGLATKFGGEFSRMLVTGKEPEGLDISLPSGQRVKSWFGGEPKYAACEAFGRAPGLTGLVAGKVGAPPEWTDKTPEAPRD</sequence>
<dbReference type="OrthoDB" id="7629881at2"/>
<dbReference type="EMBL" id="LUUB01000107">
    <property type="protein sequence ID" value="OAF00915.1"/>
    <property type="molecule type" value="Genomic_DNA"/>
</dbReference>
<evidence type="ECO:0000313" key="2">
    <source>
        <dbReference type="Proteomes" id="UP000076959"/>
    </source>
</evidence>
<name>A0A176YBW0_9BRAD</name>
<gene>
    <name evidence="1" type="ORF">AYJ54_30655</name>
</gene>
<organism evidence="1 2">
    <name type="scientific">Bradyrhizobium centrolobii</name>
    <dbReference type="NCBI Taxonomy" id="1505087"/>
    <lineage>
        <taxon>Bacteria</taxon>
        <taxon>Pseudomonadati</taxon>
        <taxon>Pseudomonadota</taxon>
        <taxon>Alphaproteobacteria</taxon>
        <taxon>Hyphomicrobiales</taxon>
        <taxon>Nitrobacteraceae</taxon>
        <taxon>Bradyrhizobium</taxon>
    </lineage>
</organism>
<keyword evidence="2" id="KW-1185">Reference proteome</keyword>
<dbReference type="Proteomes" id="UP000076959">
    <property type="component" value="Unassembled WGS sequence"/>
</dbReference>
<protein>
    <recommendedName>
        <fullName evidence="3">DUF3313 domain-containing protein</fullName>
    </recommendedName>
</protein>
<accession>A0A176YBW0</accession>
<dbReference type="InterPro" id="IPR021747">
    <property type="entry name" value="DUF3313"/>
</dbReference>
<reference evidence="1 2" key="1">
    <citation type="submission" date="2016-03" db="EMBL/GenBank/DDBJ databases">
        <title>Draft Genome Sequence of the Strain BR 10245 (Bradyrhizobium sp.) isolated from nodules of Centrolobium paraense.</title>
        <authorList>
            <person name="Simoes-Araujo J.L.Sr."/>
            <person name="Barauna A.C."/>
            <person name="Silva K."/>
            <person name="Zilli J.E."/>
        </authorList>
    </citation>
    <scope>NUCLEOTIDE SEQUENCE [LARGE SCALE GENOMIC DNA]</scope>
    <source>
        <strain evidence="1 2">BR 10245</strain>
    </source>
</reference>
<evidence type="ECO:0008006" key="3">
    <source>
        <dbReference type="Google" id="ProtNLM"/>
    </source>
</evidence>
<evidence type="ECO:0000313" key="1">
    <source>
        <dbReference type="EMBL" id="OAF00915.1"/>
    </source>
</evidence>
<comment type="caution">
    <text evidence="1">The sequence shown here is derived from an EMBL/GenBank/DDBJ whole genome shotgun (WGS) entry which is preliminary data.</text>
</comment>